<dbReference type="Pfam" id="PF01578">
    <property type="entry name" value="Cytochrom_C_asm"/>
    <property type="match status" value="1"/>
</dbReference>
<gene>
    <name evidence="3" type="ORF">HNQ55_000046</name>
</gene>
<feature type="transmembrane region" description="Helical" evidence="1">
    <location>
        <begin position="212"/>
        <end position="230"/>
    </location>
</feature>
<dbReference type="RefSeq" id="WP_286288763.1">
    <property type="nucleotide sequence ID" value="NZ_AP027362.1"/>
</dbReference>
<proteinExistence type="predicted"/>
<feature type="transmembrane region" description="Helical" evidence="1">
    <location>
        <begin position="6"/>
        <end position="27"/>
    </location>
</feature>
<sequence length="266" mass="29725">MELFSISAIIAACGYFICVALLVTRLFHTKGPNLILILSVAGVSILAHMISSNQLIFSQAQINFALPNVISLVSLVICLTVSVLALRYKVNLLLPVAYCFAGIWQIAMIFIPHHSQTPLMPGQSILFTHITLALIAYCVLVIATLYAFQVAYINWKLKSKNLLAVNHLPPLMQVEGQLFIILAIGTFCLFASQILGIVFIENFIRKDNAHKTVLSIIALTFYAWILWGHFKKGWRGHRVLVLTIIATTLLTLAYFGSRFVKEFLLY</sequence>
<evidence type="ECO:0000259" key="2">
    <source>
        <dbReference type="Pfam" id="PF01578"/>
    </source>
</evidence>
<evidence type="ECO:0000313" key="4">
    <source>
        <dbReference type="Proteomes" id="UP000537141"/>
    </source>
</evidence>
<feature type="transmembrane region" description="Helical" evidence="1">
    <location>
        <begin position="64"/>
        <end position="85"/>
    </location>
</feature>
<keyword evidence="1" id="KW-1133">Transmembrane helix</keyword>
<feature type="transmembrane region" description="Helical" evidence="1">
    <location>
        <begin position="125"/>
        <end position="148"/>
    </location>
</feature>
<evidence type="ECO:0000256" key="1">
    <source>
        <dbReference type="SAM" id="Phobius"/>
    </source>
</evidence>
<dbReference type="EMBL" id="JACHHU010000001">
    <property type="protein sequence ID" value="MBB6541572.1"/>
    <property type="molecule type" value="Genomic_DNA"/>
</dbReference>
<feature type="transmembrane region" description="Helical" evidence="1">
    <location>
        <begin position="239"/>
        <end position="257"/>
    </location>
</feature>
<dbReference type="GO" id="GO:0020037">
    <property type="term" value="F:heme binding"/>
    <property type="evidence" value="ECO:0007669"/>
    <property type="project" value="InterPro"/>
</dbReference>
<protein>
    <submittedName>
        <fullName evidence="3">ABC-type uncharacterized transport system permease subunit</fullName>
    </submittedName>
</protein>
<keyword evidence="1" id="KW-0812">Transmembrane</keyword>
<dbReference type="InterPro" id="IPR002541">
    <property type="entry name" value="Cyt_c_assembly"/>
</dbReference>
<dbReference type="InterPro" id="IPR052372">
    <property type="entry name" value="YpjD/HemX"/>
</dbReference>
<evidence type="ECO:0000313" key="3">
    <source>
        <dbReference type="EMBL" id="MBB6541572.1"/>
    </source>
</evidence>
<feature type="transmembrane region" description="Helical" evidence="1">
    <location>
        <begin position="34"/>
        <end position="52"/>
    </location>
</feature>
<accession>A0A7X0NDS6</accession>
<dbReference type="AlphaFoldDB" id="A0A7X0NDS6"/>
<dbReference type="Proteomes" id="UP000537141">
    <property type="component" value="Unassembled WGS sequence"/>
</dbReference>
<feature type="domain" description="Cytochrome c assembly protein" evidence="2">
    <location>
        <begin position="45"/>
        <end position="264"/>
    </location>
</feature>
<organism evidence="3 4">
    <name type="scientific">Thalassotalea piscium</name>
    <dbReference type="NCBI Taxonomy" id="1230533"/>
    <lineage>
        <taxon>Bacteria</taxon>
        <taxon>Pseudomonadati</taxon>
        <taxon>Pseudomonadota</taxon>
        <taxon>Gammaproteobacteria</taxon>
        <taxon>Alteromonadales</taxon>
        <taxon>Colwelliaceae</taxon>
        <taxon>Thalassotalea</taxon>
    </lineage>
</organism>
<reference evidence="3 4" key="1">
    <citation type="submission" date="2020-08" db="EMBL/GenBank/DDBJ databases">
        <title>Genomic Encyclopedia of Type Strains, Phase IV (KMG-IV): sequencing the most valuable type-strain genomes for metagenomic binning, comparative biology and taxonomic classification.</title>
        <authorList>
            <person name="Goeker M."/>
        </authorList>
    </citation>
    <scope>NUCLEOTIDE SEQUENCE [LARGE SCALE GENOMIC DNA]</scope>
    <source>
        <strain evidence="3 4">DSM 26287</strain>
    </source>
</reference>
<feature type="transmembrane region" description="Helical" evidence="1">
    <location>
        <begin position="178"/>
        <end position="200"/>
    </location>
</feature>
<dbReference type="GO" id="GO:0005886">
    <property type="term" value="C:plasma membrane"/>
    <property type="evidence" value="ECO:0007669"/>
    <property type="project" value="TreeGrafter"/>
</dbReference>
<dbReference type="PANTHER" id="PTHR38034">
    <property type="entry name" value="INNER MEMBRANE PROTEIN YPJD"/>
    <property type="match status" value="1"/>
</dbReference>
<keyword evidence="4" id="KW-1185">Reference proteome</keyword>
<feature type="transmembrane region" description="Helical" evidence="1">
    <location>
        <begin position="92"/>
        <end position="113"/>
    </location>
</feature>
<name>A0A7X0NDS6_9GAMM</name>
<dbReference type="PANTHER" id="PTHR38034:SF1">
    <property type="entry name" value="INNER MEMBRANE PROTEIN YPJD"/>
    <property type="match status" value="1"/>
</dbReference>
<keyword evidence="1" id="KW-0472">Membrane</keyword>
<dbReference type="GO" id="GO:0017004">
    <property type="term" value="P:cytochrome complex assembly"/>
    <property type="evidence" value="ECO:0007669"/>
    <property type="project" value="InterPro"/>
</dbReference>
<comment type="caution">
    <text evidence="3">The sequence shown here is derived from an EMBL/GenBank/DDBJ whole genome shotgun (WGS) entry which is preliminary data.</text>
</comment>